<dbReference type="EMBL" id="LS483466">
    <property type="protein sequence ID" value="SQI27476.1"/>
    <property type="molecule type" value="Genomic_DNA"/>
</dbReference>
<gene>
    <name evidence="1" type="primary">dnaC_2</name>
    <name evidence="1" type="ORF">NCTC7307_04872</name>
</gene>
<keyword evidence="2" id="KW-1185">Reference proteome</keyword>
<reference evidence="1 2" key="1">
    <citation type="submission" date="2018-06" db="EMBL/GenBank/DDBJ databases">
        <authorList>
            <consortium name="Pathogen Informatics"/>
            <person name="Doyle S."/>
        </authorList>
    </citation>
    <scope>NUCLEOTIDE SEQUENCE [LARGE SCALE GENOMIC DNA]</scope>
    <source>
        <strain evidence="1 2">NCTC7307</strain>
    </source>
</reference>
<accession>A0A2X4TJ67</accession>
<protein>
    <submittedName>
        <fullName evidence="1">DNA replication protein</fullName>
    </submittedName>
</protein>
<dbReference type="AlphaFoldDB" id="A0A2X4TJ67"/>
<organism evidence="1 2">
    <name type="scientific">Salmonella enterica subsp. arizonae</name>
    <dbReference type="NCBI Taxonomy" id="59203"/>
    <lineage>
        <taxon>Bacteria</taxon>
        <taxon>Pseudomonadati</taxon>
        <taxon>Pseudomonadota</taxon>
        <taxon>Gammaproteobacteria</taxon>
        <taxon>Enterobacterales</taxon>
        <taxon>Enterobacteriaceae</taxon>
        <taxon>Salmonella</taxon>
    </lineage>
</organism>
<name>A0A2X4TJ67_SALER</name>
<sequence length="57" mass="6313">MKNVGDLMQRLQKMMPAHITPAFKTGEELLAWQKAQGEIRAAALAREKPGDENAAHI</sequence>
<evidence type="ECO:0000313" key="2">
    <source>
        <dbReference type="Proteomes" id="UP000248731"/>
    </source>
</evidence>
<dbReference type="Proteomes" id="UP000248731">
    <property type="component" value="Chromosome 1"/>
</dbReference>
<proteinExistence type="predicted"/>
<evidence type="ECO:0000313" key="1">
    <source>
        <dbReference type="EMBL" id="SQI27476.1"/>
    </source>
</evidence>